<reference evidence="2" key="1">
    <citation type="submission" date="2015-03" db="EMBL/GenBank/DDBJ databases">
        <title>Complete M-type mitochondrial genome of freshwater mussel, Unio douglasiae.</title>
        <authorList>
            <person name="Xue T."/>
            <person name="Wang G."/>
            <person name="Li J."/>
        </authorList>
    </citation>
    <scope>NUCLEOTIDE SEQUENCE</scope>
    <source>
        <tissue evidence="2">Gonad</tissue>
    </source>
</reference>
<gene>
    <name evidence="2" type="primary">ND6</name>
</gene>
<geneLocation type="mitochondrion" evidence="2"/>
<keyword evidence="1" id="KW-1133">Transmembrane helix</keyword>
<evidence type="ECO:0000313" key="2">
    <source>
        <dbReference type="EMBL" id="AKQ78456.1"/>
    </source>
</evidence>
<keyword evidence="1" id="KW-0472">Membrane</keyword>
<keyword evidence="1" id="KW-0812">Transmembrane</keyword>
<feature type="transmembrane region" description="Helical" evidence="1">
    <location>
        <begin position="84"/>
        <end position="104"/>
    </location>
</feature>
<feature type="transmembrane region" description="Helical" evidence="1">
    <location>
        <begin position="134"/>
        <end position="155"/>
    </location>
</feature>
<organism evidence="2">
    <name type="scientific">Nodularia douglasiae</name>
    <dbReference type="NCBI Taxonomy" id="1830228"/>
    <lineage>
        <taxon>Eukaryota</taxon>
        <taxon>Metazoa</taxon>
        <taxon>Spiralia</taxon>
        <taxon>Lophotrochozoa</taxon>
        <taxon>Mollusca</taxon>
        <taxon>Bivalvia</taxon>
        <taxon>Autobranchia</taxon>
        <taxon>Heteroconchia</taxon>
        <taxon>Palaeoheterodonta</taxon>
        <taxon>Unionida</taxon>
        <taxon>Unionoidea</taxon>
        <taxon>Unionidae</taxon>
        <taxon>Unioninae</taxon>
        <taxon>Nodularia</taxon>
    </lineage>
</organism>
<protein>
    <submittedName>
        <fullName evidence="2">NADH dehydrogenase subunit 6</fullName>
    </submittedName>
</protein>
<proteinExistence type="predicted"/>
<sequence>MVSMMTLILFTSMMVFFLLSSMTCTHPLILAMKILLLALSLCSSINLLTTWYAYMIFMVMLGGVLIMFTYISSLAPNSIFKVKWNTVHVTVQLAILMFLTFNLMNSYPKVFSTQKPDSLPNNLITFFLLESNSWLLLTMASALFLAMFIVTNLLSGAKSAMRPTKQNSLSSKQENKIIE</sequence>
<name>A0A2K8C416_9BIVA</name>
<feature type="transmembrane region" description="Helical" evidence="1">
    <location>
        <begin position="51"/>
        <end position="72"/>
    </location>
</feature>
<dbReference type="AlphaFoldDB" id="A0A2K8C416"/>
<evidence type="ECO:0000256" key="1">
    <source>
        <dbReference type="SAM" id="Phobius"/>
    </source>
</evidence>
<keyword evidence="2" id="KW-0496">Mitochondrion</keyword>
<dbReference type="EMBL" id="KP970613">
    <property type="protein sequence ID" value="AKQ78456.1"/>
    <property type="molecule type" value="Genomic_DNA"/>
</dbReference>
<accession>A0A2K8C416</accession>